<feature type="region of interest" description="Disordered" evidence="1">
    <location>
        <begin position="102"/>
        <end position="175"/>
    </location>
</feature>
<feature type="compositionally biased region" description="Basic and acidic residues" evidence="1">
    <location>
        <begin position="151"/>
        <end position="175"/>
    </location>
</feature>
<feature type="region of interest" description="Disordered" evidence="1">
    <location>
        <begin position="1"/>
        <end position="56"/>
    </location>
</feature>
<reference evidence="3" key="1">
    <citation type="journal article" date="2005" name="Nature">
        <title>The map-based sequence of the rice genome.</title>
        <authorList>
            <consortium name="International rice genome sequencing project (IRGSP)"/>
            <person name="Matsumoto T."/>
            <person name="Wu J."/>
            <person name="Kanamori H."/>
            <person name="Katayose Y."/>
            <person name="Fujisawa M."/>
            <person name="Namiki N."/>
            <person name="Mizuno H."/>
            <person name="Yamamoto K."/>
            <person name="Antonio B.A."/>
            <person name="Baba T."/>
            <person name="Sakata K."/>
            <person name="Nagamura Y."/>
            <person name="Aoki H."/>
            <person name="Arikawa K."/>
            <person name="Arita K."/>
            <person name="Bito T."/>
            <person name="Chiden Y."/>
            <person name="Fujitsuka N."/>
            <person name="Fukunaka R."/>
            <person name="Hamada M."/>
            <person name="Harada C."/>
            <person name="Hayashi A."/>
            <person name="Hijishita S."/>
            <person name="Honda M."/>
            <person name="Hosokawa S."/>
            <person name="Ichikawa Y."/>
            <person name="Idonuma A."/>
            <person name="Iijima M."/>
            <person name="Ikeda M."/>
            <person name="Ikeno M."/>
            <person name="Ito K."/>
            <person name="Ito S."/>
            <person name="Ito T."/>
            <person name="Ito Y."/>
            <person name="Ito Y."/>
            <person name="Iwabuchi A."/>
            <person name="Kamiya K."/>
            <person name="Karasawa W."/>
            <person name="Kurita K."/>
            <person name="Katagiri S."/>
            <person name="Kikuta A."/>
            <person name="Kobayashi H."/>
            <person name="Kobayashi N."/>
            <person name="Machita K."/>
            <person name="Maehara T."/>
            <person name="Masukawa M."/>
            <person name="Mizubayashi T."/>
            <person name="Mukai Y."/>
            <person name="Nagasaki H."/>
            <person name="Nagata Y."/>
            <person name="Naito S."/>
            <person name="Nakashima M."/>
            <person name="Nakama Y."/>
            <person name="Nakamichi Y."/>
            <person name="Nakamura M."/>
            <person name="Meguro A."/>
            <person name="Negishi M."/>
            <person name="Ohta I."/>
            <person name="Ohta T."/>
            <person name="Okamoto M."/>
            <person name="Ono N."/>
            <person name="Saji S."/>
            <person name="Sakaguchi M."/>
            <person name="Sakai K."/>
            <person name="Shibata M."/>
            <person name="Shimokawa T."/>
            <person name="Song J."/>
            <person name="Takazaki Y."/>
            <person name="Terasawa K."/>
            <person name="Tsugane M."/>
            <person name="Tsuji K."/>
            <person name="Ueda S."/>
            <person name="Waki K."/>
            <person name="Yamagata H."/>
            <person name="Yamamoto M."/>
            <person name="Yamamoto S."/>
            <person name="Yamane H."/>
            <person name="Yoshiki S."/>
            <person name="Yoshihara R."/>
            <person name="Yukawa K."/>
            <person name="Zhong H."/>
            <person name="Yano M."/>
            <person name="Yuan Q."/>
            <person name="Ouyang S."/>
            <person name="Liu J."/>
            <person name="Jones K.M."/>
            <person name="Gansberger K."/>
            <person name="Moffat K."/>
            <person name="Hill J."/>
            <person name="Bera J."/>
            <person name="Fadrosh D."/>
            <person name="Jin S."/>
            <person name="Johri S."/>
            <person name="Kim M."/>
            <person name="Overton L."/>
            <person name="Reardon M."/>
            <person name="Tsitrin T."/>
            <person name="Vuong H."/>
            <person name="Weaver B."/>
            <person name="Ciecko A."/>
            <person name="Tallon L."/>
            <person name="Jackson J."/>
            <person name="Pai G."/>
            <person name="Aken S.V."/>
            <person name="Utterback T."/>
            <person name="Reidmuller S."/>
            <person name="Feldblyum T."/>
            <person name="Hsiao J."/>
            <person name="Zismann V."/>
            <person name="Iobst S."/>
            <person name="de Vazeille A.R."/>
            <person name="Buell C.R."/>
            <person name="Ying K."/>
            <person name="Li Y."/>
            <person name="Lu T."/>
            <person name="Huang Y."/>
            <person name="Zhao Q."/>
            <person name="Feng Q."/>
            <person name="Zhang L."/>
            <person name="Zhu J."/>
            <person name="Weng Q."/>
            <person name="Mu J."/>
            <person name="Lu Y."/>
            <person name="Fan D."/>
            <person name="Liu Y."/>
            <person name="Guan J."/>
            <person name="Zhang Y."/>
            <person name="Yu S."/>
            <person name="Liu X."/>
            <person name="Zhang Y."/>
            <person name="Hong G."/>
            <person name="Han B."/>
            <person name="Choisne N."/>
            <person name="Demange N."/>
            <person name="Orjeda G."/>
            <person name="Samain S."/>
            <person name="Cattolico L."/>
            <person name="Pelletier E."/>
            <person name="Couloux A."/>
            <person name="Segurens B."/>
            <person name="Wincker P."/>
            <person name="D'Hont A."/>
            <person name="Scarpelli C."/>
            <person name="Weissenbach J."/>
            <person name="Salanoubat M."/>
            <person name="Quetier F."/>
            <person name="Yu Y."/>
            <person name="Kim H.R."/>
            <person name="Rambo T."/>
            <person name="Currie J."/>
            <person name="Collura K."/>
            <person name="Luo M."/>
            <person name="Yang T."/>
            <person name="Ammiraju J.S.S."/>
            <person name="Engler F."/>
            <person name="Soderlund C."/>
            <person name="Wing R.A."/>
            <person name="Palmer L.E."/>
            <person name="de la Bastide M."/>
            <person name="Spiegel L."/>
            <person name="Nascimento L."/>
            <person name="Zutavern T."/>
            <person name="O'Shaughnessy A."/>
            <person name="Dike S."/>
            <person name="Dedhia N."/>
            <person name="Preston R."/>
            <person name="Balija V."/>
            <person name="McCombie W.R."/>
            <person name="Chow T."/>
            <person name="Chen H."/>
            <person name="Chung M."/>
            <person name="Chen C."/>
            <person name="Shaw J."/>
            <person name="Wu H."/>
            <person name="Hsiao K."/>
            <person name="Chao Y."/>
            <person name="Chu M."/>
            <person name="Cheng C."/>
            <person name="Hour A."/>
            <person name="Lee P."/>
            <person name="Lin S."/>
            <person name="Lin Y."/>
            <person name="Liou J."/>
            <person name="Liu S."/>
            <person name="Hsing Y."/>
            <person name="Raghuvanshi S."/>
            <person name="Mohanty A."/>
            <person name="Bharti A.K."/>
            <person name="Gaur A."/>
            <person name="Gupta V."/>
            <person name="Kumar D."/>
            <person name="Ravi V."/>
            <person name="Vij S."/>
            <person name="Kapur A."/>
            <person name="Khurana P."/>
            <person name="Khurana P."/>
            <person name="Khurana J.P."/>
            <person name="Tyagi A.K."/>
            <person name="Gaikwad K."/>
            <person name="Singh A."/>
            <person name="Dalal V."/>
            <person name="Srivastava S."/>
            <person name="Dixit A."/>
            <person name="Pal A.K."/>
            <person name="Ghazi I.A."/>
            <person name="Yadav M."/>
            <person name="Pandit A."/>
            <person name="Bhargava A."/>
            <person name="Sureshbabu K."/>
            <person name="Batra K."/>
            <person name="Sharma T.R."/>
            <person name="Mohapatra T."/>
            <person name="Singh N.K."/>
            <person name="Messing J."/>
            <person name="Nelson A.B."/>
            <person name="Fuks G."/>
            <person name="Kavchok S."/>
            <person name="Keizer G."/>
            <person name="Linton E."/>
            <person name="Llaca V."/>
            <person name="Song R."/>
            <person name="Tanyolac B."/>
            <person name="Young S."/>
            <person name="Ho-Il K."/>
            <person name="Hahn J.H."/>
            <person name="Sangsakoo G."/>
            <person name="Vanavichit A."/>
            <person name="de Mattos Luiz.A.T."/>
            <person name="Zimmer P.D."/>
            <person name="Malone G."/>
            <person name="Dellagostin O."/>
            <person name="de Oliveira A.C."/>
            <person name="Bevan M."/>
            <person name="Bancroft I."/>
            <person name="Minx P."/>
            <person name="Cordum H."/>
            <person name="Wilson R."/>
            <person name="Cheng Z."/>
            <person name="Jin W."/>
            <person name="Jiang J."/>
            <person name="Leong S.A."/>
            <person name="Iwama H."/>
            <person name="Gojobori T."/>
            <person name="Itoh T."/>
            <person name="Niimura Y."/>
            <person name="Fujii Y."/>
            <person name="Habara T."/>
            <person name="Sakai H."/>
            <person name="Sato Y."/>
            <person name="Wilson G."/>
            <person name="Kumar K."/>
            <person name="McCouch S."/>
            <person name="Juretic N."/>
            <person name="Hoen D."/>
            <person name="Wright S."/>
            <person name="Bruskiewich R."/>
            <person name="Bureau T."/>
            <person name="Miyao A."/>
            <person name="Hirochika H."/>
            <person name="Nishikawa T."/>
            <person name="Kadowaki K."/>
            <person name="Sugiura M."/>
            <person name="Burr B."/>
            <person name="Sasaki T."/>
        </authorList>
    </citation>
    <scope>NUCLEOTIDE SEQUENCE [LARGE SCALE GENOMIC DNA]</scope>
    <source>
        <strain evidence="3">cv. Nipponbare</strain>
    </source>
</reference>
<feature type="compositionally biased region" description="Basic and acidic residues" evidence="1">
    <location>
        <begin position="40"/>
        <end position="56"/>
    </location>
</feature>
<dbReference type="EMBL" id="AP005177">
    <property type="protein sequence ID" value="BAD31039.1"/>
    <property type="molecule type" value="Genomic_DNA"/>
</dbReference>
<reference evidence="3" key="2">
    <citation type="journal article" date="2008" name="Nucleic Acids Res.">
        <title>The rice annotation project database (RAP-DB): 2008 update.</title>
        <authorList>
            <consortium name="The rice annotation project (RAP)"/>
        </authorList>
    </citation>
    <scope>GENOME REANNOTATION</scope>
    <source>
        <strain evidence="3">cv. Nipponbare</strain>
    </source>
</reference>
<proteinExistence type="predicted"/>
<protein>
    <submittedName>
        <fullName evidence="2">Uncharacterized protein</fullName>
    </submittedName>
</protein>
<evidence type="ECO:0000313" key="3">
    <source>
        <dbReference type="Proteomes" id="UP000000763"/>
    </source>
</evidence>
<feature type="compositionally biased region" description="Low complexity" evidence="1">
    <location>
        <begin position="102"/>
        <end position="126"/>
    </location>
</feature>
<organism evidence="2 3">
    <name type="scientific">Oryza sativa subsp. japonica</name>
    <name type="common">Rice</name>
    <dbReference type="NCBI Taxonomy" id="39947"/>
    <lineage>
        <taxon>Eukaryota</taxon>
        <taxon>Viridiplantae</taxon>
        <taxon>Streptophyta</taxon>
        <taxon>Embryophyta</taxon>
        <taxon>Tracheophyta</taxon>
        <taxon>Spermatophyta</taxon>
        <taxon>Magnoliopsida</taxon>
        <taxon>Liliopsida</taxon>
        <taxon>Poales</taxon>
        <taxon>Poaceae</taxon>
        <taxon>BOP clade</taxon>
        <taxon>Oryzoideae</taxon>
        <taxon>Oryzeae</taxon>
        <taxon>Oryzinae</taxon>
        <taxon>Oryza</taxon>
        <taxon>Oryza sativa</taxon>
    </lineage>
</organism>
<dbReference type="Proteomes" id="UP000000763">
    <property type="component" value="Chromosome 7"/>
</dbReference>
<feature type="compositionally biased region" description="Gly residues" evidence="1">
    <location>
        <begin position="1"/>
        <end position="12"/>
    </location>
</feature>
<dbReference type="AlphaFoldDB" id="Q69RQ7"/>
<sequence>MELRGEGTGAHGRGQTRATGWHRRQALLFHGASSKRREGRGRAERGKRETEGGERGLKLCRVGEGEGWERELCLQVLDGCGWRGSGMCAGSRGRARRRWRSVAGARGQAAQARHGRQATATTAAPRGRARAKQRCAEDSKIAGGELDGDGGGERESERTRERDGARLGVDSRARA</sequence>
<accession>Q69RQ7</accession>
<name>Q69RQ7_ORYSJ</name>
<evidence type="ECO:0000313" key="2">
    <source>
        <dbReference type="EMBL" id="BAD31039.1"/>
    </source>
</evidence>
<gene>
    <name evidence="2" type="primary">OSJNBb0055I24.103</name>
</gene>
<evidence type="ECO:0000256" key="1">
    <source>
        <dbReference type="SAM" id="MobiDB-lite"/>
    </source>
</evidence>